<dbReference type="GO" id="GO:0016020">
    <property type="term" value="C:membrane"/>
    <property type="evidence" value="ECO:0007669"/>
    <property type="project" value="TreeGrafter"/>
</dbReference>
<feature type="transmembrane region" description="Helical" evidence="1">
    <location>
        <begin position="344"/>
        <end position="370"/>
    </location>
</feature>
<keyword evidence="1" id="KW-0472">Membrane</keyword>
<name>A0A7M3SUV8_9ACTN</name>
<comment type="caution">
    <text evidence="3">The sequence shown here is derived from an EMBL/GenBank/DDBJ whole genome shotgun (WGS) entry which is preliminary data.</text>
</comment>
<gene>
    <name evidence="3" type="ORF">nbrc107697_04710</name>
</gene>
<dbReference type="Pfam" id="PF01757">
    <property type="entry name" value="Acyl_transf_3"/>
    <property type="match status" value="1"/>
</dbReference>
<feature type="transmembrane region" description="Helical" evidence="1">
    <location>
        <begin position="283"/>
        <end position="305"/>
    </location>
</feature>
<dbReference type="PANTHER" id="PTHR23028:SF53">
    <property type="entry name" value="ACYL_TRANSF_3 DOMAIN-CONTAINING PROTEIN"/>
    <property type="match status" value="1"/>
</dbReference>
<evidence type="ECO:0000313" key="4">
    <source>
        <dbReference type="Proteomes" id="UP000444980"/>
    </source>
</evidence>
<protein>
    <submittedName>
        <fullName evidence="3">Acyltransferase</fullName>
    </submittedName>
</protein>
<dbReference type="InterPro" id="IPR002656">
    <property type="entry name" value="Acyl_transf_3_dom"/>
</dbReference>
<feature type="transmembrane region" description="Helical" evidence="1">
    <location>
        <begin position="55"/>
        <end position="75"/>
    </location>
</feature>
<evidence type="ECO:0000256" key="1">
    <source>
        <dbReference type="SAM" id="Phobius"/>
    </source>
</evidence>
<feature type="domain" description="Acyltransferase 3" evidence="2">
    <location>
        <begin position="23"/>
        <end position="369"/>
    </location>
</feature>
<evidence type="ECO:0000259" key="2">
    <source>
        <dbReference type="Pfam" id="PF01757"/>
    </source>
</evidence>
<keyword evidence="3" id="KW-0012">Acyltransferase</keyword>
<feature type="transmembrane region" description="Helical" evidence="1">
    <location>
        <begin position="317"/>
        <end position="338"/>
    </location>
</feature>
<feature type="transmembrane region" description="Helical" evidence="1">
    <location>
        <begin position="248"/>
        <end position="271"/>
    </location>
</feature>
<feature type="transmembrane region" description="Helical" evidence="1">
    <location>
        <begin position="224"/>
        <end position="241"/>
    </location>
</feature>
<reference evidence="4" key="1">
    <citation type="submission" date="2019-06" db="EMBL/GenBank/DDBJ databases">
        <title>Gordonia isolated from sludge of a wastewater treatment plant.</title>
        <authorList>
            <person name="Tamura T."/>
            <person name="Aoyama K."/>
            <person name="Kang Y."/>
            <person name="Saito S."/>
            <person name="Akiyama N."/>
            <person name="Yazawa K."/>
            <person name="Gonoi T."/>
            <person name="Mikami Y."/>
        </authorList>
    </citation>
    <scope>NUCLEOTIDE SEQUENCE [LARGE SCALE GENOMIC DNA]</scope>
    <source>
        <strain evidence="4">NBRC 107697</strain>
    </source>
</reference>
<organism evidence="3 4">
    <name type="scientific">Gordonia crocea</name>
    <dbReference type="NCBI Taxonomy" id="589162"/>
    <lineage>
        <taxon>Bacteria</taxon>
        <taxon>Bacillati</taxon>
        <taxon>Actinomycetota</taxon>
        <taxon>Actinomycetes</taxon>
        <taxon>Mycobacteriales</taxon>
        <taxon>Gordoniaceae</taxon>
        <taxon>Gordonia</taxon>
    </lineage>
</organism>
<dbReference type="Proteomes" id="UP000444980">
    <property type="component" value="Unassembled WGS sequence"/>
</dbReference>
<keyword evidence="4" id="KW-1185">Reference proteome</keyword>
<keyword evidence="1" id="KW-1133">Transmembrane helix</keyword>
<keyword evidence="1" id="KW-0812">Transmembrane</keyword>
<sequence length="387" mass="43023">MAVIGTEAWPTWQDRRMAARVPALTGIRTLAALSVCLTHAAYWTGHYRDTYEGRLSARFEIGVTIFFVLSGYLLYSTWVGRLRRGPEATPVSVRTYFAHRARRVLPAYWLTVVGVYLVFLVRENPTDYGSGWDGFVRHMTFTQVFGLGHQHTGLTQMWSMVAEVSFYLVLPPIALLGVAVCRGRWRPDLLLCLLVGVALVSPLWIFAVVGSDVDLSARIWPPTFFWWFVAGMVLAVCVPLMSRIRTGWWVVIGAAAFLVSGIGAAGGATMAPDTAGQTIVKHILYLVVSLGFIAPLAVVGANGGMDWWSRLWASRPTVWFGEISYEFFCVHVIVLEFVMDLLGYRVLATGSTVVAFAVTTAFSIPLAWALHRVTRPIWRRNSTVATR</sequence>
<dbReference type="EMBL" id="BJOU01000001">
    <property type="protein sequence ID" value="GED96432.1"/>
    <property type="molecule type" value="Genomic_DNA"/>
</dbReference>
<dbReference type="PANTHER" id="PTHR23028">
    <property type="entry name" value="ACETYLTRANSFERASE"/>
    <property type="match status" value="1"/>
</dbReference>
<dbReference type="AlphaFoldDB" id="A0A7M3SUV8"/>
<dbReference type="InterPro" id="IPR050879">
    <property type="entry name" value="Acyltransferase_3"/>
</dbReference>
<feature type="transmembrane region" description="Helical" evidence="1">
    <location>
        <begin position="21"/>
        <end position="43"/>
    </location>
</feature>
<dbReference type="GO" id="GO:0016747">
    <property type="term" value="F:acyltransferase activity, transferring groups other than amino-acyl groups"/>
    <property type="evidence" value="ECO:0007669"/>
    <property type="project" value="InterPro"/>
</dbReference>
<feature type="transmembrane region" description="Helical" evidence="1">
    <location>
        <begin position="189"/>
        <end position="209"/>
    </location>
</feature>
<feature type="transmembrane region" description="Helical" evidence="1">
    <location>
        <begin position="104"/>
        <end position="121"/>
    </location>
</feature>
<keyword evidence="3" id="KW-0808">Transferase</keyword>
<proteinExistence type="predicted"/>
<feature type="transmembrane region" description="Helical" evidence="1">
    <location>
        <begin position="164"/>
        <end position="182"/>
    </location>
</feature>
<accession>A0A7M3SUV8</accession>
<dbReference type="GO" id="GO:0009103">
    <property type="term" value="P:lipopolysaccharide biosynthetic process"/>
    <property type="evidence" value="ECO:0007669"/>
    <property type="project" value="TreeGrafter"/>
</dbReference>
<evidence type="ECO:0000313" key="3">
    <source>
        <dbReference type="EMBL" id="GED96432.1"/>
    </source>
</evidence>